<dbReference type="InterPro" id="IPR001387">
    <property type="entry name" value="Cro/C1-type_HTH"/>
</dbReference>
<dbReference type="GO" id="GO:0003677">
    <property type="term" value="F:DNA binding"/>
    <property type="evidence" value="ECO:0007669"/>
    <property type="project" value="InterPro"/>
</dbReference>
<evidence type="ECO:0000256" key="1">
    <source>
        <dbReference type="ARBA" id="ARBA00007227"/>
    </source>
</evidence>
<dbReference type="KEGG" id="eaj:Q3M24_22880"/>
<dbReference type="Gene3D" id="1.10.10.2910">
    <property type="match status" value="1"/>
</dbReference>
<dbReference type="CDD" id="cd00093">
    <property type="entry name" value="HTH_XRE"/>
    <property type="match status" value="1"/>
</dbReference>
<accession>A0AAU8LW25</accession>
<dbReference type="PANTHER" id="PTHR43236">
    <property type="entry name" value="ANTITOXIN HIGA1"/>
    <property type="match status" value="1"/>
</dbReference>
<dbReference type="SMART" id="SM00530">
    <property type="entry name" value="HTH_XRE"/>
    <property type="match status" value="1"/>
</dbReference>
<reference evidence="3" key="2">
    <citation type="submission" date="2024-06" db="EMBL/GenBank/DDBJ databases">
        <authorList>
            <person name="Plum-Jensen L.E."/>
            <person name="Schramm A."/>
            <person name="Marshall I.P.G."/>
        </authorList>
    </citation>
    <scope>NUCLEOTIDE SEQUENCE</scope>
    <source>
        <strain evidence="3">Rat1</strain>
    </source>
</reference>
<protein>
    <submittedName>
        <fullName evidence="3">XRE family transcriptional regulator</fullName>
    </submittedName>
</protein>
<reference evidence="3" key="1">
    <citation type="journal article" date="2024" name="Syst. Appl. Microbiol.">
        <title>First single-strain enrichments of Electrothrix cable bacteria, description of E. aestuarii sp. nov. and E. rattekaaiensis sp. nov., and proposal of a cable bacteria taxonomy following the rules of the SeqCode.</title>
        <authorList>
            <person name="Plum-Jensen L.E."/>
            <person name="Schramm A."/>
            <person name="Marshall I.P.G."/>
        </authorList>
    </citation>
    <scope>NUCLEOTIDE SEQUENCE</scope>
    <source>
        <strain evidence="3">Rat1</strain>
    </source>
</reference>
<dbReference type="Gene3D" id="1.10.260.40">
    <property type="entry name" value="lambda repressor-like DNA-binding domains"/>
    <property type="match status" value="1"/>
</dbReference>
<dbReference type="SUPFAM" id="SSF47413">
    <property type="entry name" value="lambda repressor-like DNA-binding domains"/>
    <property type="match status" value="1"/>
</dbReference>
<dbReference type="AlphaFoldDB" id="A0AAU8LW25"/>
<dbReference type="InterPro" id="IPR010982">
    <property type="entry name" value="Lambda_DNA-bd_dom_sf"/>
</dbReference>
<dbReference type="InterPro" id="IPR010359">
    <property type="entry name" value="IrrE_HExxH"/>
</dbReference>
<evidence type="ECO:0000313" key="3">
    <source>
        <dbReference type="EMBL" id="XCN73081.1"/>
    </source>
</evidence>
<dbReference type="Pfam" id="PF06114">
    <property type="entry name" value="Peptidase_M78"/>
    <property type="match status" value="1"/>
</dbReference>
<feature type="domain" description="HTH cro/C1-type" evidence="2">
    <location>
        <begin position="39"/>
        <end position="65"/>
    </location>
</feature>
<organism evidence="3">
    <name type="scientific">Candidatus Electrothrix aestuarii</name>
    <dbReference type="NCBI Taxonomy" id="3062594"/>
    <lineage>
        <taxon>Bacteria</taxon>
        <taxon>Pseudomonadati</taxon>
        <taxon>Thermodesulfobacteriota</taxon>
        <taxon>Desulfobulbia</taxon>
        <taxon>Desulfobulbales</taxon>
        <taxon>Desulfobulbaceae</taxon>
        <taxon>Candidatus Electrothrix</taxon>
    </lineage>
</organism>
<dbReference type="PANTHER" id="PTHR43236:SF2">
    <property type="entry name" value="BLL0069 PROTEIN"/>
    <property type="match status" value="1"/>
</dbReference>
<comment type="similarity">
    <text evidence="1">Belongs to the short-chain fatty acyl-CoA assimilation regulator (ScfR) family.</text>
</comment>
<gene>
    <name evidence="3" type="ORF">Q3M24_22880</name>
</gene>
<proteinExistence type="inferred from homology"/>
<name>A0AAU8LW25_9BACT</name>
<dbReference type="PROSITE" id="PS50943">
    <property type="entry name" value="HTH_CROC1"/>
    <property type="match status" value="1"/>
</dbReference>
<sequence length="391" mass="44408">MPEAFITPHVLSWARKRAQFSTDDAAQRVKVRPEQFLAWEEGKKRPTFRQAKLLAKAFHVPFGYFFLPAPPKQEPDIPDLRTVGSRTMPGFSLEFLDLYNDILRKQDWFREYRMQEGAQPLPFIGKYSATDDYRVVAANIRQVLSVDEARSSARNWEQFIACLIEQAEDAGILVMRNSIVGNDTHRPLSVDEFRGFALSDPVAPLIFINSRDAKSAQIFTLAHELVHLWIGQSGVSNPLLNREKKGKRGKKVETFCNRTAAEVLVPETQFLVDWDNEIPAQENIALLAQQYRVSQLVIARRGYDLNVLPYDVLQDFYRQAVQYDRKKKEKLSESAGGPKSDTMRKFRNGKLFSQAVAAAALEGRLLLRDAGSLLGIKPASLKQYADFLTGK</sequence>
<dbReference type="EMBL" id="CP159373">
    <property type="protein sequence ID" value="XCN73081.1"/>
    <property type="molecule type" value="Genomic_DNA"/>
</dbReference>
<evidence type="ECO:0000259" key="2">
    <source>
        <dbReference type="PROSITE" id="PS50943"/>
    </source>
</evidence>
<dbReference type="InterPro" id="IPR052345">
    <property type="entry name" value="Rad_response_metalloprotease"/>
</dbReference>